<dbReference type="GeneID" id="5129727"/>
<dbReference type="InterPro" id="IPR046450">
    <property type="entry name" value="PA_dom_sf"/>
</dbReference>
<keyword evidence="3" id="KW-0472">Membrane</keyword>
<keyword evidence="8" id="KW-1185">Reference proteome</keyword>
<dbReference type="PANTHER" id="PTHR10404">
    <property type="entry name" value="N-ACETYLATED-ALPHA-LINKED ACIDIC DIPEPTIDASE"/>
    <property type="match status" value="1"/>
</dbReference>
<dbReference type="InParanoid" id="A5DCE8"/>
<dbReference type="RefSeq" id="XP_001487576.2">
    <property type="nucleotide sequence ID" value="XM_001487526.1"/>
</dbReference>
<dbReference type="Proteomes" id="UP000001997">
    <property type="component" value="Unassembled WGS sequence"/>
</dbReference>
<dbReference type="EMBL" id="CH408155">
    <property type="protein sequence ID" value="EDK36855.2"/>
    <property type="molecule type" value="Genomic_DNA"/>
</dbReference>
<dbReference type="SUPFAM" id="SSF47672">
    <property type="entry name" value="Transferrin receptor-like dimerisation domain"/>
    <property type="match status" value="1"/>
</dbReference>
<dbReference type="CDD" id="cd08022">
    <property type="entry name" value="M28_PSMA_like"/>
    <property type="match status" value="1"/>
</dbReference>
<dbReference type="GO" id="GO:0004180">
    <property type="term" value="F:carboxypeptidase activity"/>
    <property type="evidence" value="ECO:0007669"/>
    <property type="project" value="TreeGrafter"/>
</dbReference>
<evidence type="ECO:0000259" key="5">
    <source>
        <dbReference type="Pfam" id="PF04253"/>
    </source>
</evidence>
<accession>A5DCE8</accession>
<dbReference type="InterPro" id="IPR003137">
    <property type="entry name" value="PA_domain"/>
</dbReference>
<dbReference type="HOGENOM" id="CLU_005688_2_0_1"/>
<evidence type="ECO:0000313" key="8">
    <source>
        <dbReference type="Proteomes" id="UP000001997"/>
    </source>
</evidence>
<feature type="domain" description="Peptidase M28" evidence="6">
    <location>
        <begin position="378"/>
        <end position="566"/>
    </location>
</feature>
<dbReference type="InterPro" id="IPR039373">
    <property type="entry name" value="Peptidase_M28B"/>
</dbReference>
<proteinExistence type="inferred from homology"/>
<dbReference type="KEGG" id="pgu:PGUG_00953"/>
<evidence type="ECO:0000259" key="6">
    <source>
        <dbReference type="Pfam" id="PF04389"/>
    </source>
</evidence>
<dbReference type="Pfam" id="PF04253">
    <property type="entry name" value="TFR_dimer"/>
    <property type="match status" value="1"/>
</dbReference>
<name>A5DCE8_PICGU</name>
<feature type="region of interest" description="Disordered" evidence="2">
    <location>
        <begin position="285"/>
        <end position="311"/>
    </location>
</feature>
<dbReference type="STRING" id="294746.A5DCE8"/>
<keyword evidence="3" id="KW-1133">Transmembrane helix</keyword>
<sequence length="822" mass="92469">MSQTTPSRHTTTPILFNYSIVMEKQYSEPYVVQRPRKKLWAHAVGAGCLLMMYFYGNWSFDYFNFGLTTANDSFDYKRTFLNALTTNLAGNWSEKYTSEPHLAGTNYGFVDWTKDKFEEYGLKATVDTYDIYVSYPHEHSLKLLRAKDDKLLYEAPLKEDEIKKDKTSVGGKDAGVVPTFLGYAANGNVTAEYVYVNYGTKQDFETLEKLGVSVAGKIAVARYGSIFRGLKVKFAQDAGAVGVLLYTDPGDDAGITPANGYKQYPEGPARHESSVQRGSVQFLGAPGATPGDPTTPGYASVPGAERKDPHNSIGKIPVLPISYREVTPILKSLNGHGEKAPKEWKGELEGFDYYTGPNKNVTLNLYNDQVFKVQPLHNVYGEIEGEKKDEVIIIGNHRDAWIKGGAGDPNSGSAVLIELARAFGQLKAAGFKFKRTIVLQSYDGEEYGLLGSTEYGENYAHDLTRKVVSYINLDSAVTGKNLHLGASPVLNQVLRSVAKELDYPEKKVGSLYDHFVDVSGDKIHTLGSGSDYTVFLEHLGIPSVDLGFGAGKGDAVYQYHSNYDSYYWMTHFGDPGFVYHNLAAKYVGLLALQLSEHEIIDFGTNDYANALVDYFSVTEKLIPKKWLKEEVSKGEGWNEFLRWDMADLGASKELATAYSPRNLYPFPELFGAKQCKHNRLHQMIDLAHHKELKLEDIVKLTKTDLERLQNATQILDSESHEIQVKFDNRDALNFWQRIKLHFQIKHHNALLQYFERNFLHHKGLHERSWFKHIVFASGRYTGYAGQDLPGLREALEDEDFDRFVHWLGIFSKALRRVSAHVG</sequence>
<dbReference type="PANTHER" id="PTHR10404:SF46">
    <property type="entry name" value="VACUOLAR PROTEIN SORTING-ASSOCIATED PROTEIN 70"/>
    <property type="match status" value="1"/>
</dbReference>
<dbReference type="Gene3D" id="3.50.30.30">
    <property type="match status" value="1"/>
</dbReference>
<dbReference type="InterPro" id="IPR007365">
    <property type="entry name" value="TFR-like_dimer_dom"/>
</dbReference>
<dbReference type="FunCoup" id="A5DCE8">
    <property type="interactions" value="139"/>
</dbReference>
<dbReference type="FunFam" id="3.50.30.30:FF:000008">
    <property type="entry name" value="Glutamate carboxypeptidase 2"/>
    <property type="match status" value="1"/>
</dbReference>
<evidence type="ECO:0000259" key="4">
    <source>
        <dbReference type="Pfam" id="PF02225"/>
    </source>
</evidence>
<reference evidence="7 8" key="1">
    <citation type="journal article" date="2009" name="Nature">
        <title>Evolution of pathogenicity and sexual reproduction in eight Candida genomes.</title>
        <authorList>
            <person name="Butler G."/>
            <person name="Rasmussen M.D."/>
            <person name="Lin M.F."/>
            <person name="Santos M.A."/>
            <person name="Sakthikumar S."/>
            <person name="Munro C.A."/>
            <person name="Rheinbay E."/>
            <person name="Grabherr M."/>
            <person name="Forche A."/>
            <person name="Reedy J.L."/>
            <person name="Agrafioti I."/>
            <person name="Arnaud M.B."/>
            <person name="Bates S."/>
            <person name="Brown A.J."/>
            <person name="Brunke S."/>
            <person name="Costanzo M.C."/>
            <person name="Fitzpatrick D.A."/>
            <person name="de Groot P.W."/>
            <person name="Harris D."/>
            <person name="Hoyer L.L."/>
            <person name="Hube B."/>
            <person name="Klis F.M."/>
            <person name="Kodira C."/>
            <person name="Lennard N."/>
            <person name="Logue M.E."/>
            <person name="Martin R."/>
            <person name="Neiman A.M."/>
            <person name="Nikolaou E."/>
            <person name="Quail M.A."/>
            <person name="Quinn J."/>
            <person name="Santos M.C."/>
            <person name="Schmitzberger F.F."/>
            <person name="Sherlock G."/>
            <person name="Shah P."/>
            <person name="Silverstein K.A."/>
            <person name="Skrzypek M.S."/>
            <person name="Soll D."/>
            <person name="Staggs R."/>
            <person name="Stansfield I."/>
            <person name="Stumpf M.P."/>
            <person name="Sudbery P.E."/>
            <person name="Srikantha T."/>
            <person name="Zeng Q."/>
            <person name="Berman J."/>
            <person name="Berriman M."/>
            <person name="Heitman J."/>
            <person name="Gow N.A."/>
            <person name="Lorenz M.C."/>
            <person name="Birren B.W."/>
            <person name="Kellis M."/>
            <person name="Cuomo C.A."/>
        </authorList>
    </citation>
    <scope>NUCLEOTIDE SEQUENCE [LARGE SCALE GENOMIC DNA]</scope>
    <source>
        <strain evidence="8">ATCC 6260 / CBS 566 / DSM 6381 / JCM 1539 / NBRC 10279 / NRRL Y-324</strain>
    </source>
</reference>
<dbReference type="Gene3D" id="1.20.930.40">
    <property type="entry name" value="Transferrin receptor-like, dimerisation domain"/>
    <property type="match status" value="1"/>
</dbReference>
<organism evidence="7 8">
    <name type="scientific">Meyerozyma guilliermondii (strain ATCC 6260 / CBS 566 / DSM 6381 / JCM 1539 / NBRC 10279 / NRRL Y-324)</name>
    <name type="common">Yeast</name>
    <name type="synonym">Candida guilliermondii</name>
    <dbReference type="NCBI Taxonomy" id="294746"/>
    <lineage>
        <taxon>Eukaryota</taxon>
        <taxon>Fungi</taxon>
        <taxon>Dikarya</taxon>
        <taxon>Ascomycota</taxon>
        <taxon>Saccharomycotina</taxon>
        <taxon>Pichiomycetes</taxon>
        <taxon>Debaryomycetaceae</taxon>
        <taxon>Meyerozyma</taxon>
    </lineage>
</organism>
<dbReference type="eggNOG" id="KOG2195">
    <property type="taxonomic scope" value="Eukaryota"/>
</dbReference>
<comment type="similarity">
    <text evidence="1">Belongs to the peptidase M28 family. M28B subfamily.</text>
</comment>
<evidence type="ECO:0000313" key="7">
    <source>
        <dbReference type="EMBL" id="EDK36855.2"/>
    </source>
</evidence>
<feature type="transmembrane region" description="Helical" evidence="3">
    <location>
        <begin position="39"/>
        <end position="56"/>
    </location>
</feature>
<dbReference type="SUPFAM" id="SSF53187">
    <property type="entry name" value="Zn-dependent exopeptidases"/>
    <property type="match status" value="1"/>
</dbReference>
<evidence type="ECO:0000256" key="2">
    <source>
        <dbReference type="SAM" id="MobiDB-lite"/>
    </source>
</evidence>
<dbReference type="Pfam" id="PF04389">
    <property type="entry name" value="Peptidase_M28"/>
    <property type="match status" value="1"/>
</dbReference>
<gene>
    <name evidence="7" type="ORF">PGUG_00953</name>
</gene>
<evidence type="ECO:0000256" key="1">
    <source>
        <dbReference type="ARBA" id="ARBA00005634"/>
    </source>
</evidence>
<dbReference type="VEuPathDB" id="FungiDB:PGUG_00953"/>
<dbReference type="CDD" id="cd02121">
    <property type="entry name" value="PA_GCPII_like"/>
    <property type="match status" value="1"/>
</dbReference>
<evidence type="ECO:0000256" key="3">
    <source>
        <dbReference type="SAM" id="Phobius"/>
    </source>
</evidence>
<feature type="compositionally biased region" description="Low complexity" evidence="2">
    <location>
        <begin position="285"/>
        <end position="299"/>
    </location>
</feature>
<dbReference type="InterPro" id="IPR036757">
    <property type="entry name" value="TFR-like_dimer_dom_sf"/>
</dbReference>
<dbReference type="FunFam" id="3.40.630.10:FF:000101">
    <property type="entry name" value="N-acetylated alpha-linked acidic dipeptidase like 1"/>
    <property type="match status" value="1"/>
</dbReference>
<keyword evidence="3" id="KW-0812">Transmembrane</keyword>
<dbReference type="OMA" id="NVVIASW"/>
<dbReference type="SUPFAM" id="SSF52025">
    <property type="entry name" value="PA domain"/>
    <property type="match status" value="1"/>
</dbReference>
<dbReference type="InterPro" id="IPR007484">
    <property type="entry name" value="Peptidase_M28"/>
</dbReference>
<dbReference type="Gene3D" id="3.40.630.10">
    <property type="entry name" value="Zn peptidases"/>
    <property type="match status" value="1"/>
</dbReference>
<dbReference type="OrthoDB" id="5841748at2759"/>
<feature type="domain" description="PA" evidence="4">
    <location>
        <begin position="189"/>
        <end position="266"/>
    </location>
</feature>
<protein>
    <submittedName>
        <fullName evidence="7">Uncharacterized protein</fullName>
    </submittedName>
</protein>
<feature type="domain" description="Transferrin receptor-like dimerisation" evidence="5">
    <location>
        <begin position="704"/>
        <end position="819"/>
    </location>
</feature>
<dbReference type="AlphaFoldDB" id="A5DCE8"/>
<dbReference type="Pfam" id="PF02225">
    <property type="entry name" value="PA"/>
    <property type="match status" value="1"/>
</dbReference>